<keyword evidence="3" id="KW-1185">Reference proteome</keyword>
<dbReference type="EMBL" id="JASBNA010000017">
    <property type="protein sequence ID" value="KAK7686384.1"/>
    <property type="molecule type" value="Genomic_DNA"/>
</dbReference>
<dbReference type="Pfam" id="PF18759">
    <property type="entry name" value="Plavaka"/>
    <property type="match status" value="1"/>
</dbReference>
<evidence type="ECO:0000256" key="1">
    <source>
        <dbReference type="SAM" id="MobiDB-lite"/>
    </source>
</evidence>
<protein>
    <submittedName>
        <fullName evidence="2">Uncharacterized protein</fullName>
    </submittedName>
</protein>
<evidence type="ECO:0000313" key="2">
    <source>
        <dbReference type="EMBL" id="KAK7686384.1"/>
    </source>
</evidence>
<accession>A0AAW0G3W8</accession>
<reference evidence="2 3" key="1">
    <citation type="submission" date="2022-09" db="EMBL/GenBank/DDBJ databases">
        <authorList>
            <person name="Palmer J.M."/>
        </authorList>
    </citation>
    <scope>NUCLEOTIDE SEQUENCE [LARGE SCALE GENOMIC DNA]</scope>
    <source>
        <strain evidence="2 3">DSM 7382</strain>
    </source>
</reference>
<name>A0AAW0G3W8_9APHY</name>
<feature type="region of interest" description="Disordered" evidence="1">
    <location>
        <begin position="86"/>
        <end position="120"/>
    </location>
</feature>
<sequence length="955" mass="110639">MPGGKSNEVVNCQYCKGKFNIRGIHRHEKSCKTQKEREARDLEYEHAVAAQWAQQDIRRDDAQILPPLIIRGGSSTLHQGEVVVSQSQDVGVEQEDTQIPTPSDPTDTQPTTSTKSNLEEDSIRIDFHPHSGKPTKIMTFEEYSQTFNNDSSPPIPEGNVFRPFCTRGDFEFADLALNASLSNDQIDAFLKLFHDVKSGLCDITFKDHVDLSKTWEHAANLKTHWVKEDIHPEYTDTDIRTYEVWHHPIWDWTLDLLSDPILQSEFVWDAQRLFKYNDNHWTRFYDEPWTGDRWWEMQTTLPPNGKPVCYILYIDKSRLSSFGTAKAYPVIARLANLRIKIRNGRGIGRGQFIGWFPIVSEDANEEGKPHWTNFKRIVWHSSFMVVFQIIAKYSKLGYPWELIQRIISYLFPMILIFSADFEEQCTVALTRGATSNFPCPICLVPAEMLMNLLQDYPIRTALSAEAIIKQARILTQDSAEKLLKSYGLRDIDNGLWALCRSDPHAALSFDRLHAHESGLFADHILKEIKVRLNEIGNREIGRVNEQLRALPRWSGLNHFESALSVSFADGTKWEDISKILLFGCHNIITERTSPEGYLLLKCLRSYLNLTMYLSLKLQTEDTIASGEQELLQYSTLIQLYAADTDTTKNWNFPKNHTHKHAFADIRAKGVTRNYNTKPNEQMHGSLKKSYRLRTNFKDIEKQITQIDHYFLVAATIRQDLELQDSYNDLLRHRKAEDSELTDQFQRIHIGSKEKPITLQGLLESHQNDAAFATFRALLSAFLNDFFMQYDIPLPNGNRIMLKPEQKIVEYHLLKIFYESYEDWHLKCDVLRCSPKFHNEERYDHILVDSAERNFFARLILVFTIKLDNNDYPLALIQPLDRSTGVMRRKDKDLGLYRIGAQPRSKAEIISIHSIIRGAYIVPDFEKDREFLVVDTIDGDMFLRLQDMYYDDSDST</sequence>
<gene>
    <name evidence="2" type="ORF">QCA50_010608</name>
</gene>
<dbReference type="AlphaFoldDB" id="A0AAW0G3W8"/>
<dbReference type="Proteomes" id="UP001385951">
    <property type="component" value="Unassembled WGS sequence"/>
</dbReference>
<organism evidence="2 3">
    <name type="scientific">Cerrena zonata</name>
    <dbReference type="NCBI Taxonomy" id="2478898"/>
    <lineage>
        <taxon>Eukaryota</taxon>
        <taxon>Fungi</taxon>
        <taxon>Dikarya</taxon>
        <taxon>Basidiomycota</taxon>
        <taxon>Agaricomycotina</taxon>
        <taxon>Agaricomycetes</taxon>
        <taxon>Polyporales</taxon>
        <taxon>Cerrenaceae</taxon>
        <taxon>Cerrena</taxon>
    </lineage>
</organism>
<proteinExistence type="predicted"/>
<feature type="compositionally biased region" description="Low complexity" evidence="1">
    <location>
        <begin position="97"/>
        <end position="114"/>
    </location>
</feature>
<dbReference type="InterPro" id="IPR041078">
    <property type="entry name" value="Plavaka"/>
</dbReference>
<evidence type="ECO:0000313" key="3">
    <source>
        <dbReference type="Proteomes" id="UP001385951"/>
    </source>
</evidence>
<comment type="caution">
    <text evidence="2">The sequence shown here is derived from an EMBL/GenBank/DDBJ whole genome shotgun (WGS) entry which is preliminary data.</text>
</comment>